<reference evidence="2" key="1">
    <citation type="submission" date="2023-08" db="EMBL/GenBank/DDBJ databases">
        <authorList>
            <person name="Alioto T."/>
            <person name="Alioto T."/>
            <person name="Gomez Garrido J."/>
        </authorList>
    </citation>
    <scope>NUCLEOTIDE SEQUENCE</scope>
</reference>
<feature type="compositionally biased region" description="Gly residues" evidence="1">
    <location>
        <begin position="20"/>
        <end position="30"/>
    </location>
</feature>
<gene>
    <name evidence="2" type="ORF">OCTVUL_1B023678</name>
</gene>
<dbReference type="EMBL" id="OX597824">
    <property type="protein sequence ID" value="CAI9730697.1"/>
    <property type="molecule type" value="Genomic_DNA"/>
</dbReference>
<dbReference type="AlphaFoldDB" id="A0AA36BC86"/>
<evidence type="ECO:0000256" key="1">
    <source>
        <dbReference type="SAM" id="MobiDB-lite"/>
    </source>
</evidence>
<evidence type="ECO:0000313" key="2">
    <source>
        <dbReference type="EMBL" id="CAI9730697.1"/>
    </source>
</evidence>
<feature type="region of interest" description="Disordered" evidence="1">
    <location>
        <begin position="1"/>
        <end position="32"/>
    </location>
</feature>
<dbReference type="Proteomes" id="UP001162480">
    <property type="component" value="Chromosome 11"/>
</dbReference>
<accession>A0AA36BC86</accession>
<name>A0AA36BC86_OCTVU</name>
<evidence type="ECO:0000313" key="3">
    <source>
        <dbReference type="Proteomes" id="UP001162480"/>
    </source>
</evidence>
<proteinExistence type="predicted"/>
<keyword evidence="3" id="KW-1185">Reference proteome</keyword>
<organism evidence="2 3">
    <name type="scientific">Octopus vulgaris</name>
    <name type="common">Common octopus</name>
    <dbReference type="NCBI Taxonomy" id="6645"/>
    <lineage>
        <taxon>Eukaryota</taxon>
        <taxon>Metazoa</taxon>
        <taxon>Spiralia</taxon>
        <taxon>Lophotrochozoa</taxon>
        <taxon>Mollusca</taxon>
        <taxon>Cephalopoda</taxon>
        <taxon>Coleoidea</taxon>
        <taxon>Octopodiformes</taxon>
        <taxon>Octopoda</taxon>
        <taxon>Incirrata</taxon>
        <taxon>Octopodidae</taxon>
        <taxon>Octopus</taxon>
    </lineage>
</organism>
<protein>
    <submittedName>
        <fullName evidence="2">Uncharacterized protein</fullName>
    </submittedName>
</protein>
<sequence>MKRHDLYGSDVASDDEDGGGGEGGGGGGEVGLSKKVKNMIHNLDLLTFKTANINLNNNKKVDSQYDSIKSVLKRLRDLKQTVPNSRHRSHAIP</sequence>